<accession>A0ACC1LMG8</accession>
<sequence length="134" mass="15602">MDRGDFATINELAQRARATDVDISESTCQSLSKFKAAMRKLRKIDDNIMLRLNSTNTASQEDCLAFFNLLQTTYQRRSKDIDMCVDVLDKKLMNNARSFSIKAQRDWVANERSVEDIIRRRSLDILRSRCQFDI</sequence>
<comment type="caution">
    <text evidence="1">The sequence shown here is derived from an EMBL/GenBank/DDBJ whole genome shotgun (WGS) entry which is preliminary data.</text>
</comment>
<dbReference type="Proteomes" id="UP001140096">
    <property type="component" value="Unassembled WGS sequence"/>
</dbReference>
<gene>
    <name evidence="1" type="ORF">H4S07_001419</name>
</gene>
<reference evidence="1" key="1">
    <citation type="submission" date="2022-07" db="EMBL/GenBank/DDBJ databases">
        <title>Phylogenomic reconstructions and comparative analyses of Kickxellomycotina fungi.</title>
        <authorList>
            <person name="Reynolds N.K."/>
            <person name="Stajich J.E."/>
            <person name="Barry K."/>
            <person name="Grigoriev I.V."/>
            <person name="Crous P."/>
            <person name="Smith M.E."/>
        </authorList>
    </citation>
    <scope>NUCLEOTIDE SEQUENCE</scope>
    <source>
        <strain evidence="1">CBS 102833</strain>
    </source>
</reference>
<name>A0ACC1LMG8_9FUNG</name>
<proteinExistence type="predicted"/>
<dbReference type="EMBL" id="JANBUP010000229">
    <property type="protein sequence ID" value="KAJ2812411.1"/>
    <property type="molecule type" value="Genomic_DNA"/>
</dbReference>
<keyword evidence="2" id="KW-1185">Reference proteome</keyword>
<protein>
    <submittedName>
        <fullName evidence="1">Uncharacterized protein</fullName>
    </submittedName>
</protein>
<evidence type="ECO:0000313" key="2">
    <source>
        <dbReference type="Proteomes" id="UP001140096"/>
    </source>
</evidence>
<evidence type="ECO:0000313" key="1">
    <source>
        <dbReference type="EMBL" id="KAJ2812411.1"/>
    </source>
</evidence>
<organism evidence="1 2">
    <name type="scientific">Coemansia furcata</name>
    <dbReference type="NCBI Taxonomy" id="417177"/>
    <lineage>
        <taxon>Eukaryota</taxon>
        <taxon>Fungi</taxon>
        <taxon>Fungi incertae sedis</taxon>
        <taxon>Zoopagomycota</taxon>
        <taxon>Kickxellomycotina</taxon>
        <taxon>Kickxellomycetes</taxon>
        <taxon>Kickxellales</taxon>
        <taxon>Kickxellaceae</taxon>
        <taxon>Coemansia</taxon>
    </lineage>
</organism>